<evidence type="ECO:0000313" key="9">
    <source>
        <dbReference type="EMBL" id="OXU16720.1"/>
    </source>
</evidence>
<dbReference type="GO" id="GO:0016787">
    <property type="term" value="F:hydrolase activity"/>
    <property type="evidence" value="ECO:0007669"/>
    <property type="project" value="UniProtKB-KW"/>
</dbReference>
<accession>A0A232EED9</accession>
<keyword evidence="10" id="KW-1185">Reference proteome</keyword>
<name>A0A232EED9_9HYME</name>
<keyword evidence="4" id="KW-0540">Nuclease</keyword>
<organism evidence="9 10">
    <name type="scientific">Trichomalopsis sarcophagae</name>
    <dbReference type="NCBI Taxonomy" id="543379"/>
    <lineage>
        <taxon>Eukaryota</taxon>
        <taxon>Metazoa</taxon>
        <taxon>Ecdysozoa</taxon>
        <taxon>Arthropoda</taxon>
        <taxon>Hexapoda</taxon>
        <taxon>Insecta</taxon>
        <taxon>Pterygota</taxon>
        <taxon>Neoptera</taxon>
        <taxon>Endopterygota</taxon>
        <taxon>Hymenoptera</taxon>
        <taxon>Apocrita</taxon>
        <taxon>Proctotrupomorpha</taxon>
        <taxon>Chalcidoidea</taxon>
        <taxon>Pteromalidae</taxon>
        <taxon>Pteromalinae</taxon>
        <taxon>Trichomalopsis</taxon>
    </lineage>
</organism>
<protein>
    <recommendedName>
        <fullName evidence="8">DDE Tnp4 domain-containing protein</fullName>
    </recommendedName>
</protein>
<evidence type="ECO:0000256" key="1">
    <source>
        <dbReference type="ARBA" id="ARBA00001968"/>
    </source>
</evidence>
<reference evidence="9 10" key="1">
    <citation type="journal article" date="2017" name="Curr. Biol.">
        <title>The Evolution of Venom by Co-option of Single-Copy Genes.</title>
        <authorList>
            <person name="Martinson E.O."/>
            <person name="Mrinalini"/>
            <person name="Kelkar Y.D."/>
            <person name="Chang C.H."/>
            <person name="Werren J.H."/>
        </authorList>
    </citation>
    <scope>NUCLEOTIDE SEQUENCE [LARGE SCALE GENOMIC DNA]</scope>
    <source>
        <strain evidence="9 10">Alberta</strain>
        <tissue evidence="9">Whole body</tissue>
    </source>
</reference>
<evidence type="ECO:0000256" key="2">
    <source>
        <dbReference type="ARBA" id="ARBA00004123"/>
    </source>
</evidence>
<dbReference type="PANTHER" id="PTHR22930">
    <property type="match status" value="1"/>
</dbReference>
<evidence type="ECO:0000256" key="5">
    <source>
        <dbReference type="ARBA" id="ARBA00022723"/>
    </source>
</evidence>
<comment type="subcellular location">
    <subcellularLocation>
        <location evidence="2">Nucleus</location>
    </subcellularLocation>
</comment>
<keyword evidence="7" id="KW-0539">Nucleus</keyword>
<dbReference type="OrthoDB" id="2668416at2759"/>
<comment type="caution">
    <text evidence="9">The sequence shown here is derived from an EMBL/GenBank/DDBJ whole genome shotgun (WGS) entry which is preliminary data.</text>
</comment>
<dbReference type="PANTHER" id="PTHR22930:SF85">
    <property type="entry name" value="GH03217P-RELATED"/>
    <property type="match status" value="1"/>
</dbReference>
<sequence>MVRIGHLEANVNGFGNIPINVEKQLLIALWILGTPDSYRSITSKFGVVNATAWSCTYKVVRALCNYRNYFIRWPSHAEAQEIFARIEQRFGFPGVIDALDGNAYINRKGKHSIQLQVICNDRLEFIHCYAAWSCTYKVVRALCNYRYYFIRWPSHAEAQEISARIEQRFGFPGIIGALDGTQINIAAPKRDSNAYINRKGKHSIQLQVICNDRLEFIHCYTDTLGYRTNATIIFFPNDSHLLADAAYTLQNNIMVPYRDDGLFNTVLSRSRMMIERAIGLLKNRWRYFLKKIPMPRTDLIPFYILAICILHNICLKRDDAFEYPVIIPDANDFPDPEEVDDQSRRNGIIKRKHINIANQDRVNN</sequence>
<evidence type="ECO:0000256" key="4">
    <source>
        <dbReference type="ARBA" id="ARBA00022722"/>
    </source>
</evidence>
<dbReference type="GO" id="GO:0004518">
    <property type="term" value="F:nuclease activity"/>
    <property type="evidence" value="ECO:0007669"/>
    <property type="project" value="UniProtKB-KW"/>
</dbReference>
<evidence type="ECO:0000256" key="3">
    <source>
        <dbReference type="ARBA" id="ARBA00006958"/>
    </source>
</evidence>
<comment type="similarity">
    <text evidence="3">Belongs to the HARBI1 family.</text>
</comment>
<keyword evidence="5" id="KW-0479">Metal-binding</keyword>
<dbReference type="InterPro" id="IPR027806">
    <property type="entry name" value="HARBI1_dom"/>
</dbReference>
<evidence type="ECO:0000313" key="10">
    <source>
        <dbReference type="Proteomes" id="UP000215335"/>
    </source>
</evidence>
<dbReference type="InterPro" id="IPR045249">
    <property type="entry name" value="HARBI1-like"/>
</dbReference>
<comment type="cofactor">
    <cofactor evidence="1">
        <name>a divalent metal cation</name>
        <dbReference type="ChEBI" id="CHEBI:60240"/>
    </cofactor>
</comment>
<dbReference type="EMBL" id="NNAY01005371">
    <property type="protein sequence ID" value="OXU16720.1"/>
    <property type="molecule type" value="Genomic_DNA"/>
</dbReference>
<gene>
    <name evidence="9" type="ORF">TSAR_004974</name>
</gene>
<dbReference type="Proteomes" id="UP000215335">
    <property type="component" value="Unassembled WGS sequence"/>
</dbReference>
<evidence type="ECO:0000259" key="8">
    <source>
        <dbReference type="Pfam" id="PF13359"/>
    </source>
</evidence>
<dbReference type="AlphaFoldDB" id="A0A232EED9"/>
<dbReference type="GO" id="GO:0005634">
    <property type="term" value="C:nucleus"/>
    <property type="evidence" value="ECO:0007669"/>
    <property type="project" value="UniProtKB-SubCell"/>
</dbReference>
<evidence type="ECO:0000256" key="6">
    <source>
        <dbReference type="ARBA" id="ARBA00022801"/>
    </source>
</evidence>
<dbReference type="GO" id="GO:0046872">
    <property type="term" value="F:metal ion binding"/>
    <property type="evidence" value="ECO:0007669"/>
    <property type="project" value="UniProtKB-KW"/>
</dbReference>
<proteinExistence type="inferred from homology"/>
<dbReference type="Pfam" id="PF13359">
    <property type="entry name" value="DDE_Tnp_4"/>
    <property type="match status" value="1"/>
</dbReference>
<keyword evidence="6" id="KW-0378">Hydrolase</keyword>
<dbReference type="STRING" id="543379.A0A232EED9"/>
<evidence type="ECO:0000256" key="7">
    <source>
        <dbReference type="ARBA" id="ARBA00023242"/>
    </source>
</evidence>
<feature type="domain" description="DDE Tnp4" evidence="8">
    <location>
        <begin position="178"/>
        <end position="312"/>
    </location>
</feature>